<evidence type="ECO:0000256" key="1">
    <source>
        <dbReference type="ARBA" id="ARBA00023235"/>
    </source>
</evidence>
<dbReference type="EMBL" id="FNUV01000004">
    <property type="protein sequence ID" value="SEF82448.1"/>
    <property type="molecule type" value="Genomic_DNA"/>
</dbReference>
<dbReference type="AlphaFoldDB" id="A0A1H5V6S4"/>
<accession>A0A1H5V6S4</accession>
<gene>
    <name evidence="4" type="ORF">SAMN05216354_1750</name>
</gene>
<dbReference type="GO" id="GO:0016861">
    <property type="term" value="F:intramolecular oxidoreductase activity, interconverting aldoses and ketoses"/>
    <property type="evidence" value="ECO:0007669"/>
    <property type="project" value="InterPro"/>
</dbReference>
<evidence type="ECO:0000259" key="3">
    <source>
        <dbReference type="Pfam" id="PF24856"/>
    </source>
</evidence>
<keyword evidence="2" id="KW-0119">Carbohydrate metabolism</keyword>
<dbReference type="SUPFAM" id="SSF53743">
    <property type="entry name" value="FucI/AraA N-terminal and middle domains"/>
    <property type="match status" value="1"/>
</dbReference>
<organism evidence="4 5">
    <name type="scientific">Xylanibacter ruminicola</name>
    <name type="common">Prevotella ruminicola</name>
    <dbReference type="NCBI Taxonomy" id="839"/>
    <lineage>
        <taxon>Bacteria</taxon>
        <taxon>Pseudomonadati</taxon>
        <taxon>Bacteroidota</taxon>
        <taxon>Bacteroidia</taxon>
        <taxon>Bacteroidales</taxon>
        <taxon>Prevotellaceae</taxon>
        <taxon>Xylanibacter</taxon>
    </lineage>
</organism>
<dbReference type="GO" id="GO:0005737">
    <property type="term" value="C:cytoplasm"/>
    <property type="evidence" value="ECO:0007669"/>
    <property type="project" value="InterPro"/>
</dbReference>
<reference evidence="4 5" key="1">
    <citation type="submission" date="2016-10" db="EMBL/GenBank/DDBJ databases">
        <authorList>
            <person name="de Groot N.N."/>
        </authorList>
    </citation>
    <scope>NUCLEOTIDE SEQUENCE [LARGE SCALE GENOMIC DNA]</scope>
    <source>
        <strain evidence="4 5">AR32</strain>
    </source>
</reference>
<dbReference type="InterPro" id="IPR055390">
    <property type="entry name" value="AraA_central"/>
</dbReference>
<feature type="domain" description="L-arabinose isomerase central" evidence="3">
    <location>
        <begin position="191"/>
        <end position="260"/>
    </location>
</feature>
<keyword evidence="1 4" id="KW-0413">Isomerase</keyword>
<protein>
    <submittedName>
        <fullName evidence="4">L-fucose isomerase</fullName>
    </submittedName>
</protein>
<dbReference type="Pfam" id="PF24856">
    <property type="entry name" value="AraA_central"/>
    <property type="match status" value="1"/>
</dbReference>
<proteinExistence type="predicted"/>
<sequence length="403" mass="44348">MQTEKISIYTLTSELHDEKSVGAVTKEFLESLGIGYAFKGNDYTDYGSSALSLIYVRTGGTEGIFKRLLPSLLEKSGHAPFYLLTSGKSNSLAASMEILSYLRQNGLKGEIIHGSASYIRKRVSLLAKVCQVRKQLKGCRLGVIGQPSDWLISSQANYDAVRSLLGIELVDIPMQELLDVLAMTPESASHETSDVEMVKRALSGANRIYMALKDVITKYQLQGFTLRCFDLLTAIKNTGCLALAKLNAEGYVAGCEGDVPAMLSMMVARSLTGLSGFQANPSRIDPETGEMLFAHCTIPLDMVERYEFDTHFESGIGVGIRGYMKPGPVTIFKVSGNLSRYFVTEGELIQSQAKADLCRTQQIIHLVDKSQTSYFLTEPIGNHHIILPGYHRETLEAIFNSLE</sequence>
<dbReference type="PANTHER" id="PTHR36120:SF2">
    <property type="entry name" value="FUCOSE ISOMERASE"/>
    <property type="match status" value="1"/>
</dbReference>
<dbReference type="Proteomes" id="UP000236735">
    <property type="component" value="Unassembled WGS sequence"/>
</dbReference>
<evidence type="ECO:0000313" key="4">
    <source>
        <dbReference type="EMBL" id="SEF82448.1"/>
    </source>
</evidence>
<dbReference type="InterPro" id="IPR009015">
    <property type="entry name" value="Fucose_isomerase_N/cen_sf"/>
</dbReference>
<evidence type="ECO:0000256" key="2">
    <source>
        <dbReference type="ARBA" id="ARBA00023277"/>
    </source>
</evidence>
<dbReference type="RefSeq" id="WP_103915821.1">
    <property type="nucleotide sequence ID" value="NZ_FNUV01000004.1"/>
</dbReference>
<name>A0A1H5V6S4_XYLRU</name>
<evidence type="ECO:0000313" key="5">
    <source>
        <dbReference type="Proteomes" id="UP000236735"/>
    </source>
</evidence>
<dbReference type="PANTHER" id="PTHR36120">
    <property type="entry name" value="FUCOSE ISOMERASE"/>
    <property type="match status" value="1"/>
</dbReference>
<dbReference type="GO" id="GO:0005996">
    <property type="term" value="P:monosaccharide metabolic process"/>
    <property type="evidence" value="ECO:0007669"/>
    <property type="project" value="InterPro"/>
</dbReference>